<sequence length="311" mass="31965">MRMQVGRVAAAVAVLGAVIGGCSGPDQAGSAVIIGADAVPLTRVQSQLDVALSKTDQIARITAQGGTTADLSRSIVTREVIHDLLQRRAAADRVVVTDAQIDAELAGSGGVDAIVDGSLYDHATLRQRVRDDLIAAELAKRSVAGLAVTVDLVAATSRADAEAKAQTLQHGGPAADALFTDPRVAERGTTVQAATNPNEAGSVLFGVPVGGVVAFQPSPQESTWIVFKVTERSTNAPSDPAAVNNMSQAQLTTIGERLLQPDAEKLGVRVNPRYGVWDPIQLRVVADGQQTGMVLPPVAAPAPAPGTATVG</sequence>
<accession>A0ABS9THK5</accession>
<keyword evidence="2" id="KW-1185">Reference proteome</keyword>
<evidence type="ECO:0000313" key="1">
    <source>
        <dbReference type="EMBL" id="MCH6168022.1"/>
    </source>
</evidence>
<comment type="caution">
    <text evidence="1">The sequence shown here is derived from an EMBL/GenBank/DDBJ whole genome shotgun (WGS) entry which is preliminary data.</text>
</comment>
<dbReference type="PROSITE" id="PS51257">
    <property type="entry name" value="PROKAR_LIPOPROTEIN"/>
    <property type="match status" value="1"/>
</dbReference>
<dbReference type="RefSeq" id="WP_241038678.1">
    <property type="nucleotide sequence ID" value="NZ_BAAAJF010000001.1"/>
</dbReference>
<name>A0ABS9THK5_9PSEU</name>
<organism evidence="1 2">
    <name type="scientific">Pseudonocardia alaniniphila</name>
    <dbReference type="NCBI Taxonomy" id="75291"/>
    <lineage>
        <taxon>Bacteria</taxon>
        <taxon>Bacillati</taxon>
        <taxon>Actinomycetota</taxon>
        <taxon>Actinomycetes</taxon>
        <taxon>Pseudonocardiales</taxon>
        <taxon>Pseudonocardiaceae</taxon>
        <taxon>Pseudonocardia</taxon>
    </lineage>
</organism>
<dbReference type="EMBL" id="JAKXMK010000017">
    <property type="protein sequence ID" value="MCH6168022.1"/>
    <property type="molecule type" value="Genomic_DNA"/>
</dbReference>
<protein>
    <recommendedName>
        <fullName evidence="3">SurA-like protein</fullName>
    </recommendedName>
</protein>
<gene>
    <name evidence="1" type="ORF">MMF94_20225</name>
</gene>
<proteinExistence type="predicted"/>
<evidence type="ECO:0000313" key="2">
    <source>
        <dbReference type="Proteomes" id="UP001299970"/>
    </source>
</evidence>
<reference evidence="1 2" key="1">
    <citation type="submission" date="2022-03" db="EMBL/GenBank/DDBJ databases">
        <title>Pseudonocardia alaer sp. nov., a novel actinomycete isolated from reed forest soil.</title>
        <authorList>
            <person name="Wang L."/>
        </authorList>
    </citation>
    <scope>NUCLEOTIDE SEQUENCE [LARGE SCALE GENOMIC DNA]</scope>
    <source>
        <strain evidence="1 2">Y-16303</strain>
    </source>
</reference>
<evidence type="ECO:0008006" key="3">
    <source>
        <dbReference type="Google" id="ProtNLM"/>
    </source>
</evidence>
<dbReference type="Proteomes" id="UP001299970">
    <property type="component" value="Unassembled WGS sequence"/>
</dbReference>